<comment type="caution">
    <text evidence="1">The sequence shown here is derived from an EMBL/GenBank/DDBJ whole genome shotgun (WGS) entry which is preliminary data.</text>
</comment>
<dbReference type="SUPFAM" id="SSF57501">
    <property type="entry name" value="Cystine-knot cytokines"/>
    <property type="match status" value="1"/>
</dbReference>
<dbReference type="EMBL" id="JAIWYP010000013">
    <property type="protein sequence ID" value="KAH3716958.1"/>
    <property type="molecule type" value="Genomic_DNA"/>
</dbReference>
<gene>
    <name evidence="1" type="ORF">DPMN_059692</name>
</gene>
<name>A0A9D4HGW8_DREPO</name>
<keyword evidence="2" id="KW-1185">Reference proteome</keyword>
<dbReference type="Proteomes" id="UP000828390">
    <property type="component" value="Unassembled WGS sequence"/>
</dbReference>
<organism evidence="1 2">
    <name type="scientific">Dreissena polymorpha</name>
    <name type="common">Zebra mussel</name>
    <name type="synonym">Mytilus polymorpha</name>
    <dbReference type="NCBI Taxonomy" id="45954"/>
    <lineage>
        <taxon>Eukaryota</taxon>
        <taxon>Metazoa</taxon>
        <taxon>Spiralia</taxon>
        <taxon>Lophotrochozoa</taxon>
        <taxon>Mollusca</taxon>
        <taxon>Bivalvia</taxon>
        <taxon>Autobranchia</taxon>
        <taxon>Heteroconchia</taxon>
        <taxon>Euheterodonta</taxon>
        <taxon>Imparidentia</taxon>
        <taxon>Neoheterodontei</taxon>
        <taxon>Myida</taxon>
        <taxon>Dreissenoidea</taxon>
        <taxon>Dreissenidae</taxon>
        <taxon>Dreissena</taxon>
    </lineage>
</organism>
<proteinExistence type="predicted"/>
<dbReference type="InterPro" id="IPR029034">
    <property type="entry name" value="Cystine-knot_cytokine"/>
</dbReference>
<accession>A0A9D4HGW8</accession>
<sequence>MDDTLRTCIKPGFLITRLIHSLVISSISVRVSRRSYNQVREMFGSLLMTKKQIYEMETAANENRTQYLIASGAIESVASSFIDDDGGACCSTRVVHIANRTLYNLQGQLKTVIHLADANTPSYQYIPHASCVSVGDCKGKCILEAKLTSLLVIDFATGYKFDWFLIPGYCSCKNIYV</sequence>
<reference evidence="1" key="1">
    <citation type="journal article" date="2019" name="bioRxiv">
        <title>The Genome of the Zebra Mussel, Dreissena polymorpha: A Resource for Invasive Species Research.</title>
        <authorList>
            <person name="McCartney M.A."/>
            <person name="Auch B."/>
            <person name="Kono T."/>
            <person name="Mallez S."/>
            <person name="Zhang Y."/>
            <person name="Obille A."/>
            <person name="Becker A."/>
            <person name="Abrahante J.E."/>
            <person name="Garbe J."/>
            <person name="Badalamenti J.P."/>
            <person name="Herman A."/>
            <person name="Mangelson H."/>
            <person name="Liachko I."/>
            <person name="Sullivan S."/>
            <person name="Sone E.D."/>
            <person name="Koren S."/>
            <person name="Silverstein K.A.T."/>
            <person name="Beckman K.B."/>
            <person name="Gohl D.M."/>
        </authorList>
    </citation>
    <scope>NUCLEOTIDE SEQUENCE</scope>
    <source>
        <strain evidence="1">Duluth1</strain>
        <tissue evidence="1">Whole animal</tissue>
    </source>
</reference>
<protein>
    <submittedName>
        <fullName evidence="1">Uncharacterized protein</fullName>
    </submittedName>
</protein>
<evidence type="ECO:0000313" key="2">
    <source>
        <dbReference type="Proteomes" id="UP000828390"/>
    </source>
</evidence>
<dbReference type="AlphaFoldDB" id="A0A9D4HGW8"/>
<reference evidence="1" key="2">
    <citation type="submission" date="2020-11" db="EMBL/GenBank/DDBJ databases">
        <authorList>
            <person name="McCartney M.A."/>
            <person name="Auch B."/>
            <person name="Kono T."/>
            <person name="Mallez S."/>
            <person name="Becker A."/>
            <person name="Gohl D.M."/>
            <person name="Silverstein K.A.T."/>
            <person name="Koren S."/>
            <person name="Bechman K.B."/>
            <person name="Herman A."/>
            <person name="Abrahante J.E."/>
            <person name="Garbe J."/>
        </authorList>
    </citation>
    <scope>NUCLEOTIDE SEQUENCE</scope>
    <source>
        <strain evidence="1">Duluth1</strain>
        <tissue evidence="1">Whole animal</tissue>
    </source>
</reference>
<evidence type="ECO:0000313" key="1">
    <source>
        <dbReference type="EMBL" id="KAH3716958.1"/>
    </source>
</evidence>